<reference evidence="6 7" key="1">
    <citation type="submission" date="2016-08" db="EMBL/GenBank/DDBJ databases">
        <title>Draft genome of Amylibacter sp. strain 4G11.</title>
        <authorList>
            <person name="Wong S.-K."/>
            <person name="Hamasaki K."/>
            <person name="Yoshizawa S."/>
        </authorList>
    </citation>
    <scope>NUCLEOTIDE SEQUENCE [LARGE SCALE GENOMIC DNA]</scope>
    <source>
        <strain evidence="6 7">4G11</strain>
    </source>
</reference>
<accession>A0A2G5KBB5</accession>
<gene>
    <name evidence="6" type="ORF">BFP76_11165</name>
</gene>
<keyword evidence="7" id="KW-1185">Reference proteome</keyword>
<protein>
    <recommendedName>
        <fullName evidence="5">Tyr recombinase domain-containing protein</fullName>
    </recommendedName>
</protein>
<dbReference type="Pfam" id="PF00589">
    <property type="entry name" value="Phage_integrase"/>
    <property type="match status" value="1"/>
</dbReference>
<comment type="similarity">
    <text evidence="1">Belongs to the 'phage' integrase family.</text>
</comment>
<keyword evidence="2" id="KW-0229">DNA integration</keyword>
<dbReference type="InterPro" id="IPR002104">
    <property type="entry name" value="Integrase_catalytic"/>
</dbReference>
<dbReference type="AlphaFoldDB" id="A0A2G5KBB5"/>
<dbReference type="PANTHER" id="PTHR30349:SF41">
    <property type="entry name" value="INTEGRASE_RECOMBINASE PROTEIN MJ0367-RELATED"/>
    <property type="match status" value="1"/>
</dbReference>
<dbReference type="CDD" id="cd00397">
    <property type="entry name" value="DNA_BRE_C"/>
    <property type="match status" value="1"/>
</dbReference>
<evidence type="ECO:0000256" key="2">
    <source>
        <dbReference type="ARBA" id="ARBA00022908"/>
    </source>
</evidence>
<dbReference type="OrthoDB" id="7354488at2"/>
<dbReference type="GO" id="GO:0006310">
    <property type="term" value="P:DNA recombination"/>
    <property type="evidence" value="ECO:0007669"/>
    <property type="project" value="UniProtKB-KW"/>
</dbReference>
<proteinExistence type="inferred from homology"/>
<name>A0A2G5KBB5_9RHOB</name>
<evidence type="ECO:0000256" key="4">
    <source>
        <dbReference type="ARBA" id="ARBA00023172"/>
    </source>
</evidence>
<dbReference type="SUPFAM" id="SSF56349">
    <property type="entry name" value="DNA breaking-rejoining enzymes"/>
    <property type="match status" value="1"/>
</dbReference>
<dbReference type="InterPro" id="IPR050090">
    <property type="entry name" value="Tyrosine_recombinase_XerCD"/>
</dbReference>
<evidence type="ECO:0000313" key="6">
    <source>
        <dbReference type="EMBL" id="PIB26469.1"/>
    </source>
</evidence>
<comment type="caution">
    <text evidence="6">The sequence shown here is derived from an EMBL/GenBank/DDBJ whole genome shotgun (WGS) entry which is preliminary data.</text>
</comment>
<evidence type="ECO:0000259" key="5">
    <source>
        <dbReference type="PROSITE" id="PS51898"/>
    </source>
</evidence>
<dbReference type="PANTHER" id="PTHR30349">
    <property type="entry name" value="PHAGE INTEGRASE-RELATED"/>
    <property type="match status" value="1"/>
</dbReference>
<keyword evidence="4" id="KW-0233">DNA recombination</keyword>
<dbReference type="Proteomes" id="UP000231516">
    <property type="component" value="Unassembled WGS sequence"/>
</dbReference>
<dbReference type="PROSITE" id="PS51898">
    <property type="entry name" value="TYR_RECOMBINASE"/>
    <property type="match status" value="1"/>
</dbReference>
<keyword evidence="3" id="KW-0238">DNA-binding</keyword>
<evidence type="ECO:0000313" key="7">
    <source>
        <dbReference type="Proteomes" id="UP000231516"/>
    </source>
</evidence>
<dbReference type="EMBL" id="MDGM01000003">
    <property type="protein sequence ID" value="PIB26469.1"/>
    <property type="molecule type" value="Genomic_DNA"/>
</dbReference>
<feature type="domain" description="Tyr recombinase" evidence="5">
    <location>
        <begin position="139"/>
        <end position="348"/>
    </location>
</feature>
<dbReference type="InterPro" id="IPR011010">
    <property type="entry name" value="DNA_brk_join_enz"/>
</dbReference>
<organism evidence="6 7">
    <name type="scientific">Paramylibacter kogurei</name>
    <dbReference type="NCBI Taxonomy" id="1889778"/>
    <lineage>
        <taxon>Bacteria</taxon>
        <taxon>Pseudomonadati</taxon>
        <taxon>Pseudomonadota</taxon>
        <taxon>Alphaproteobacteria</taxon>
        <taxon>Rhodobacterales</taxon>
        <taxon>Paracoccaceae</taxon>
        <taxon>Paramylibacter</taxon>
    </lineage>
</organism>
<dbReference type="InterPro" id="IPR013762">
    <property type="entry name" value="Integrase-like_cat_sf"/>
</dbReference>
<dbReference type="GO" id="GO:0015074">
    <property type="term" value="P:DNA integration"/>
    <property type="evidence" value="ECO:0007669"/>
    <property type="project" value="UniProtKB-KW"/>
</dbReference>
<dbReference type="RefSeq" id="WP_099591292.1">
    <property type="nucleotide sequence ID" value="NZ_MDGM01000003.1"/>
</dbReference>
<evidence type="ECO:0000256" key="1">
    <source>
        <dbReference type="ARBA" id="ARBA00008857"/>
    </source>
</evidence>
<dbReference type="Gene3D" id="1.10.443.10">
    <property type="entry name" value="Intergrase catalytic core"/>
    <property type="match status" value="1"/>
</dbReference>
<dbReference type="GO" id="GO:0003677">
    <property type="term" value="F:DNA binding"/>
    <property type="evidence" value="ECO:0007669"/>
    <property type="project" value="UniProtKB-KW"/>
</dbReference>
<evidence type="ECO:0000256" key="3">
    <source>
        <dbReference type="ARBA" id="ARBA00023125"/>
    </source>
</evidence>
<sequence>MASYPRISNNTPPASTSFVEIHQLKRKYECHLRRAQGLSTTTIDRRLANIDKLADFLGKASIKTFSASVAIKYVDQALAYKNARTGKQRALTTVVSELNHLKKFLIWLHSQPGYKSRIRITDIQYLSVNRKDLRAARAKLKKGQPSIIECRVAFDRMPKETEAQMRDRAMFAMLMLTGARIDALVTLQIRHLNLAGGFVMQCGSDSRTKNSKTFISGFFPIDKIYEKEIKAWRKYLLREKEFNDADPLFPTTKASKYFSKGKWEIISNEFYKGPGQPSRVISNAFTLAIGESHGPHSIRRTITKWVAENTQRQDQLKAASLNLGHTEIKTTTSSYLHLTPEQQIQLVHEIGRKKKN</sequence>